<feature type="region of interest" description="Interaction with substrate tRNA" evidence="10">
    <location>
        <begin position="39"/>
        <end position="42"/>
    </location>
</feature>
<dbReference type="InterPro" id="IPR027417">
    <property type="entry name" value="P-loop_NTPase"/>
</dbReference>
<keyword evidence="8 10" id="KW-0460">Magnesium</keyword>
<feature type="region of interest" description="Interaction with substrate tRNA" evidence="10">
    <location>
        <begin position="163"/>
        <end position="167"/>
    </location>
</feature>
<dbReference type="EMBL" id="AYSV01000004">
    <property type="protein sequence ID" value="ETD73046.1"/>
    <property type="molecule type" value="Genomic_DNA"/>
</dbReference>
<reference evidence="14 15" key="1">
    <citation type="submission" date="2013-11" db="EMBL/GenBank/DDBJ databases">
        <title>Genomic analysis of Pelistega sp. HM-7.</title>
        <authorList>
            <person name="Kumbhare S.V."/>
            <person name="Shetty S.A."/>
            <person name="Sharma O."/>
            <person name="Dhotre D.P."/>
        </authorList>
    </citation>
    <scope>NUCLEOTIDE SEQUENCE [LARGE SCALE GENOMIC DNA]</scope>
    <source>
        <strain evidence="14 15">HM-7</strain>
    </source>
</reference>
<comment type="caution">
    <text evidence="14">The sequence shown here is derived from an EMBL/GenBank/DDBJ whole genome shotgun (WGS) entry which is preliminary data.</text>
</comment>
<comment type="similarity">
    <text evidence="3 10 13">Belongs to the IPP transferase family.</text>
</comment>
<sequence length="314" mass="35779">MSVATKTPIICIAGPTASGKSASVLTLAEHLPIEVINVDSATIYKTMDIGTAKPSLAEQRMVRQHLLDIKDPLESYSAADFYQDVHRLIKEIQIRQRIPILAGGTMMYYKTLREGLHDLPTANAELRQEIEQQAEQHGWTHLHNQLKQLDPITAERLSPNDSQRISRAIEVITLTGRPLSELFAEQKTHDSEYHFITISLEPSERSHLHQRIHERFMQMMDKGFLEEVRHLYQRGDLSPDLPSIRCVGYRQLWGHLAGETDYTTAVEQGIAATRQLAKRQLTWLRSQPDRVILNCFDPKLPQQVLETVKPILGI</sequence>
<dbReference type="GO" id="GO:0006400">
    <property type="term" value="P:tRNA modification"/>
    <property type="evidence" value="ECO:0007669"/>
    <property type="project" value="TreeGrafter"/>
</dbReference>
<dbReference type="GO" id="GO:0052381">
    <property type="term" value="F:tRNA dimethylallyltransferase activity"/>
    <property type="evidence" value="ECO:0007669"/>
    <property type="project" value="UniProtKB-UniRule"/>
</dbReference>
<feature type="binding site" evidence="10">
    <location>
        <begin position="14"/>
        <end position="21"/>
    </location>
    <ligand>
        <name>ATP</name>
        <dbReference type="ChEBI" id="CHEBI:30616"/>
    </ligand>
</feature>
<proteinExistence type="inferred from homology"/>
<dbReference type="Gene3D" id="1.10.20.140">
    <property type="match status" value="1"/>
</dbReference>
<feature type="region of interest" description="Interaction with substrate tRNA" evidence="10">
    <location>
        <begin position="245"/>
        <end position="250"/>
    </location>
</feature>
<dbReference type="PANTHER" id="PTHR11088:SF60">
    <property type="entry name" value="TRNA DIMETHYLALLYLTRANSFERASE"/>
    <property type="match status" value="1"/>
</dbReference>
<dbReference type="SUPFAM" id="SSF52540">
    <property type="entry name" value="P-loop containing nucleoside triphosphate hydrolases"/>
    <property type="match status" value="1"/>
</dbReference>
<dbReference type="Proteomes" id="UP000018766">
    <property type="component" value="Unassembled WGS sequence"/>
</dbReference>
<dbReference type="OrthoDB" id="9776390at2"/>
<keyword evidence="5 10" id="KW-0819">tRNA processing</keyword>
<evidence type="ECO:0000313" key="14">
    <source>
        <dbReference type="EMBL" id="ETD73046.1"/>
    </source>
</evidence>
<comment type="caution">
    <text evidence="10">Lacks conserved residue(s) required for the propagation of feature annotation.</text>
</comment>
<evidence type="ECO:0000256" key="5">
    <source>
        <dbReference type="ARBA" id="ARBA00022694"/>
    </source>
</evidence>
<dbReference type="HAMAP" id="MF_00185">
    <property type="entry name" value="IPP_trans"/>
    <property type="match status" value="1"/>
</dbReference>
<feature type="binding site" evidence="10">
    <location>
        <begin position="16"/>
        <end position="21"/>
    </location>
    <ligand>
        <name>substrate</name>
    </ligand>
</feature>
<evidence type="ECO:0000256" key="4">
    <source>
        <dbReference type="ARBA" id="ARBA00022679"/>
    </source>
</evidence>
<evidence type="ECO:0000256" key="12">
    <source>
        <dbReference type="RuleBase" id="RU003784"/>
    </source>
</evidence>
<evidence type="ECO:0000256" key="9">
    <source>
        <dbReference type="ARBA" id="ARBA00049563"/>
    </source>
</evidence>
<evidence type="ECO:0000256" key="8">
    <source>
        <dbReference type="ARBA" id="ARBA00022842"/>
    </source>
</evidence>
<dbReference type="GO" id="GO:0005524">
    <property type="term" value="F:ATP binding"/>
    <property type="evidence" value="ECO:0007669"/>
    <property type="project" value="UniProtKB-UniRule"/>
</dbReference>
<evidence type="ECO:0000256" key="13">
    <source>
        <dbReference type="RuleBase" id="RU003785"/>
    </source>
</evidence>
<keyword evidence="15" id="KW-1185">Reference proteome</keyword>
<gene>
    <name evidence="10 14" type="primary">miaA</name>
    <name evidence="14" type="ORF">V757_00605</name>
</gene>
<dbReference type="PATRIC" id="fig|1414851.3.peg.133"/>
<protein>
    <recommendedName>
        <fullName evidence="10">tRNA dimethylallyltransferase</fullName>
        <ecNumber evidence="10">2.5.1.75</ecNumber>
    </recommendedName>
    <alternativeName>
        <fullName evidence="10">Dimethylallyl diphosphate:tRNA dimethylallyltransferase</fullName>
        <shortName evidence="10">DMAPP:tRNA dimethylallyltransferase</shortName>
        <shortName evidence="10">DMATase</shortName>
    </alternativeName>
    <alternativeName>
        <fullName evidence="10">Isopentenyl-diphosphate:tRNA isopentenyltransferase</fullName>
        <shortName evidence="10">IPP transferase</shortName>
        <shortName evidence="10">IPPT</shortName>
        <shortName evidence="10">IPTase</shortName>
    </alternativeName>
</protein>
<dbReference type="AlphaFoldDB" id="V8GAB4"/>
<comment type="catalytic activity">
    <reaction evidence="9 10 11">
        <text>adenosine(37) in tRNA + dimethylallyl diphosphate = N(6)-dimethylallyladenosine(37) in tRNA + diphosphate</text>
        <dbReference type="Rhea" id="RHEA:26482"/>
        <dbReference type="Rhea" id="RHEA-COMP:10162"/>
        <dbReference type="Rhea" id="RHEA-COMP:10375"/>
        <dbReference type="ChEBI" id="CHEBI:33019"/>
        <dbReference type="ChEBI" id="CHEBI:57623"/>
        <dbReference type="ChEBI" id="CHEBI:74411"/>
        <dbReference type="ChEBI" id="CHEBI:74415"/>
        <dbReference type="EC" id="2.5.1.75"/>
    </reaction>
</comment>
<keyword evidence="4 10" id="KW-0808">Transferase</keyword>
<evidence type="ECO:0000256" key="2">
    <source>
        <dbReference type="ARBA" id="ARBA00003213"/>
    </source>
</evidence>
<dbReference type="RefSeq" id="WP_023948837.1">
    <property type="nucleotide sequence ID" value="NZ_AYSV01000004.1"/>
</dbReference>
<dbReference type="NCBIfam" id="TIGR00174">
    <property type="entry name" value="miaA"/>
    <property type="match status" value="1"/>
</dbReference>
<dbReference type="EC" id="2.5.1.75" evidence="10"/>
<keyword evidence="7 10" id="KW-0067">ATP-binding</keyword>
<evidence type="ECO:0000256" key="3">
    <source>
        <dbReference type="ARBA" id="ARBA00005842"/>
    </source>
</evidence>
<evidence type="ECO:0000256" key="6">
    <source>
        <dbReference type="ARBA" id="ARBA00022741"/>
    </source>
</evidence>
<comment type="subunit">
    <text evidence="10">Monomer.</text>
</comment>
<evidence type="ECO:0000256" key="1">
    <source>
        <dbReference type="ARBA" id="ARBA00001946"/>
    </source>
</evidence>
<accession>V8GAB4</accession>
<evidence type="ECO:0000256" key="7">
    <source>
        <dbReference type="ARBA" id="ARBA00022840"/>
    </source>
</evidence>
<dbReference type="InterPro" id="IPR039657">
    <property type="entry name" value="Dimethylallyltransferase"/>
</dbReference>
<evidence type="ECO:0000256" key="10">
    <source>
        <dbReference type="HAMAP-Rule" id="MF_00185"/>
    </source>
</evidence>
<dbReference type="InterPro" id="IPR018022">
    <property type="entry name" value="IPT"/>
</dbReference>
<feature type="site" description="Interaction with substrate tRNA" evidence="10">
    <location>
        <position position="127"/>
    </location>
</feature>
<name>V8GAB4_9BURK</name>
<evidence type="ECO:0000256" key="11">
    <source>
        <dbReference type="RuleBase" id="RU003783"/>
    </source>
</evidence>
<comment type="cofactor">
    <cofactor evidence="1 10">
        <name>Mg(2+)</name>
        <dbReference type="ChEBI" id="CHEBI:18420"/>
    </cofactor>
</comment>
<dbReference type="FunFam" id="1.10.20.140:FF:000001">
    <property type="entry name" value="tRNA dimethylallyltransferase"/>
    <property type="match status" value="1"/>
</dbReference>
<keyword evidence="6 10" id="KW-0547">Nucleotide-binding</keyword>
<evidence type="ECO:0000313" key="15">
    <source>
        <dbReference type="Proteomes" id="UP000018766"/>
    </source>
</evidence>
<dbReference type="Gene3D" id="3.40.50.300">
    <property type="entry name" value="P-loop containing nucleotide triphosphate hydrolases"/>
    <property type="match status" value="1"/>
</dbReference>
<feature type="site" description="Interaction with substrate tRNA" evidence="10">
    <location>
        <position position="105"/>
    </location>
</feature>
<dbReference type="Pfam" id="PF01715">
    <property type="entry name" value="IPPT"/>
    <property type="match status" value="1"/>
</dbReference>
<comment type="function">
    <text evidence="2 10 12">Catalyzes the transfer of a dimethylallyl group onto the adenine at position 37 in tRNAs that read codons beginning with uridine, leading to the formation of N6-(dimethylallyl)adenosine (i(6)A).</text>
</comment>
<dbReference type="PANTHER" id="PTHR11088">
    <property type="entry name" value="TRNA DIMETHYLALLYLTRANSFERASE"/>
    <property type="match status" value="1"/>
</dbReference>
<organism evidence="14 15">
    <name type="scientific">Pelistega indica</name>
    <dbReference type="NCBI Taxonomy" id="1414851"/>
    <lineage>
        <taxon>Bacteria</taxon>
        <taxon>Pseudomonadati</taxon>
        <taxon>Pseudomonadota</taxon>
        <taxon>Betaproteobacteria</taxon>
        <taxon>Burkholderiales</taxon>
        <taxon>Alcaligenaceae</taxon>
        <taxon>Pelistega</taxon>
    </lineage>
</organism>